<feature type="region of interest" description="Disordered" evidence="1">
    <location>
        <begin position="47"/>
        <end position="68"/>
    </location>
</feature>
<dbReference type="EMBL" id="QRBI01000093">
    <property type="protein sequence ID" value="RMC20244.1"/>
    <property type="molecule type" value="Genomic_DNA"/>
</dbReference>
<evidence type="ECO:0000256" key="1">
    <source>
        <dbReference type="SAM" id="MobiDB-lite"/>
    </source>
</evidence>
<reference evidence="3 4" key="1">
    <citation type="submission" date="2018-07" db="EMBL/GenBank/DDBJ databases">
        <title>A high quality draft genome assembly of the barn swallow (H. rustica rustica).</title>
        <authorList>
            <person name="Formenti G."/>
            <person name="Chiara M."/>
            <person name="Poveda L."/>
            <person name="Francoijs K.-J."/>
            <person name="Bonisoli-Alquati A."/>
            <person name="Canova L."/>
            <person name="Gianfranceschi L."/>
            <person name="Horner D.S."/>
            <person name="Saino N."/>
        </authorList>
    </citation>
    <scope>NUCLEOTIDE SEQUENCE [LARGE SCALE GENOMIC DNA]</scope>
    <source>
        <strain evidence="3">Chelidonia</strain>
        <tissue evidence="3">Blood</tissue>
    </source>
</reference>
<keyword evidence="2" id="KW-0812">Transmembrane</keyword>
<dbReference type="Proteomes" id="UP000269221">
    <property type="component" value="Unassembled WGS sequence"/>
</dbReference>
<sequence>MEQITLGVITRHVENNQGIKPSQHGFIKVRSFYEQVPLQNRYEALELKGQADDSGDEGPSGESSSSAVKQMDQNYSLIYLLIVSVLLISPTLGDMGIYMADLHK</sequence>
<dbReference type="AlphaFoldDB" id="A0A3M0L8H6"/>
<evidence type="ECO:0000313" key="3">
    <source>
        <dbReference type="EMBL" id="RMC20244.1"/>
    </source>
</evidence>
<keyword evidence="2" id="KW-1133">Transmembrane helix</keyword>
<protein>
    <submittedName>
        <fullName evidence="3">Uncharacterized protein</fullName>
    </submittedName>
</protein>
<comment type="caution">
    <text evidence="3">The sequence shown here is derived from an EMBL/GenBank/DDBJ whole genome shotgun (WGS) entry which is preliminary data.</text>
</comment>
<keyword evidence="2" id="KW-0472">Membrane</keyword>
<organism evidence="3 4">
    <name type="scientific">Hirundo rustica rustica</name>
    <dbReference type="NCBI Taxonomy" id="333673"/>
    <lineage>
        <taxon>Eukaryota</taxon>
        <taxon>Metazoa</taxon>
        <taxon>Chordata</taxon>
        <taxon>Craniata</taxon>
        <taxon>Vertebrata</taxon>
        <taxon>Euteleostomi</taxon>
        <taxon>Archelosauria</taxon>
        <taxon>Archosauria</taxon>
        <taxon>Dinosauria</taxon>
        <taxon>Saurischia</taxon>
        <taxon>Theropoda</taxon>
        <taxon>Coelurosauria</taxon>
        <taxon>Aves</taxon>
        <taxon>Neognathae</taxon>
        <taxon>Neoaves</taxon>
        <taxon>Telluraves</taxon>
        <taxon>Australaves</taxon>
        <taxon>Passeriformes</taxon>
        <taxon>Sylvioidea</taxon>
        <taxon>Hirundinidae</taxon>
        <taxon>Hirundo</taxon>
    </lineage>
</organism>
<keyword evidence="4" id="KW-1185">Reference proteome</keyword>
<name>A0A3M0L8H6_HIRRU</name>
<evidence type="ECO:0000256" key="2">
    <source>
        <dbReference type="SAM" id="Phobius"/>
    </source>
</evidence>
<proteinExistence type="predicted"/>
<accession>A0A3M0L8H6</accession>
<dbReference type="OrthoDB" id="416454at2759"/>
<feature type="transmembrane region" description="Helical" evidence="2">
    <location>
        <begin position="77"/>
        <end position="100"/>
    </location>
</feature>
<evidence type="ECO:0000313" key="4">
    <source>
        <dbReference type="Proteomes" id="UP000269221"/>
    </source>
</evidence>
<gene>
    <name evidence="3" type="ORF">DUI87_01090</name>
</gene>